<dbReference type="InterPro" id="IPR021330">
    <property type="entry name" value="DUF2939"/>
</dbReference>
<reference evidence="1 2" key="1">
    <citation type="submission" date="2016-11" db="EMBL/GenBank/DDBJ databases">
        <authorList>
            <person name="Jaros S."/>
            <person name="Januszkiewicz K."/>
            <person name="Wedrychowicz H."/>
        </authorList>
    </citation>
    <scope>NUCLEOTIDE SEQUENCE [LARGE SCALE GENOMIC DNA]</scope>
    <source>
        <strain evidence="1 2">GAS499</strain>
    </source>
</reference>
<organism evidence="1 2">
    <name type="scientific">Bradyrhizobium lablabi</name>
    <dbReference type="NCBI Taxonomy" id="722472"/>
    <lineage>
        <taxon>Bacteria</taxon>
        <taxon>Pseudomonadati</taxon>
        <taxon>Pseudomonadota</taxon>
        <taxon>Alphaproteobacteria</taxon>
        <taxon>Hyphomicrobiales</taxon>
        <taxon>Nitrobacteraceae</taxon>
        <taxon>Bradyrhizobium</taxon>
    </lineage>
</organism>
<sequence length="194" mass="20679">MRWLAGVVAAVILLLLIYFGSAASSLAKLAAAVRAGDGAAVLARTDLKTLNHSLTDQIVRSYLERIGATRQIKPMERVLINTYGASIADAMVAKMLTPERLTQMLKTGSLDAPGVPSFAGLPALADLQTSDWLSLLGRVKVIKPVLLAIRVSNSSEPDDYAAIDLHSEGLDWKLAGIELPKPIVRDLAASLPVK</sequence>
<evidence type="ECO:0008006" key="3">
    <source>
        <dbReference type="Google" id="ProtNLM"/>
    </source>
</evidence>
<dbReference type="OrthoDB" id="8445263at2"/>
<proteinExistence type="predicted"/>
<name>A0A1M7B9W9_9BRAD</name>
<dbReference type="EMBL" id="LT670844">
    <property type="protein sequence ID" value="SHL51439.1"/>
    <property type="molecule type" value="Genomic_DNA"/>
</dbReference>
<evidence type="ECO:0000313" key="1">
    <source>
        <dbReference type="EMBL" id="SHL51439.1"/>
    </source>
</evidence>
<dbReference type="Pfam" id="PF11159">
    <property type="entry name" value="DUF2939"/>
    <property type="match status" value="1"/>
</dbReference>
<dbReference type="RefSeq" id="WP_079543312.1">
    <property type="nucleotide sequence ID" value="NZ_LT670844.1"/>
</dbReference>
<dbReference type="AlphaFoldDB" id="A0A1M7B9W9"/>
<protein>
    <recommendedName>
        <fullName evidence="3">DUF2939 domain-containing protein</fullName>
    </recommendedName>
</protein>
<gene>
    <name evidence="1" type="ORF">SAMN05444159_6080</name>
</gene>
<accession>A0A1M7B9W9</accession>
<dbReference type="Proteomes" id="UP000189935">
    <property type="component" value="Chromosome I"/>
</dbReference>
<evidence type="ECO:0000313" key="2">
    <source>
        <dbReference type="Proteomes" id="UP000189935"/>
    </source>
</evidence>